<sequence>MSMAELVAAGAPELPEGYFYRIRETSISNLMVEIRQQKGRWRSTLVTDTYVIHKPDVPAGESVVRACERAFETWQGAAAERAAYRSSLPFLGDHDPRGGRR</sequence>
<gene>
    <name evidence="1" type="ORF">CP967_31270</name>
</gene>
<dbReference type="AlphaFoldDB" id="A0A5J6FHP8"/>
<name>A0A5J6FHP8_9ACTN</name>
<dbReference type="RefSeq" id="WP_150491169.1">
    <property type="nucleotide sequence ID" value="NZ_BMUV01000003.1"/>
</dbReference>
<dbReference type="EMBL" id="CP023702">
    <property type="protein sequence ID" value="QEU75852.1"/>
    <property type="molecule type" value="Genomic_DNA"/>
</dbReference>
<protein>
    <submittedName>
        <fullName evidence="1">Uncharacterized protein</fullName>
    </submittedName>
</protein>
<keyword evidence="2" id="KW-1185">Reference proteome</keyword>
<proteinExistence type="predicted"/>
<accession>A0A5J6FHP8</accession>
<dbReference type="Proteomes" id="UP000326178">
    <property type="component" value="Chromosome"/>
</dbReference>
<organism evidence="1 2">
    <name type="scientific">Streptomyces nitrosporeus</name>
    <dbReference type="NCBI Taxonomy" id="28894"/>
    <lineage>
        <taxon>Bacteria</taxon>
        <taxon>Bacillati</taxon>
        <taxon>Actinomycetota</taxon>
        <taxon>Actinomycetes</taxon>
        <taxon>Kitasatosporales</taxon>
        <taxon>Streptomycetaceae</taxon>
        <taxon>Streptomyces</taxon>
    </lineage>
</organism>
<evidence type="ECO:0000313" key="1">
    <source>
        <dbReference type="EMBL" id="QEU75852.1"/>
    </source>
</evidence>
<reference evidence="1 2" key="1">
    <citation type="submission" date="2017-09" db="EMBL/GenBank/DDBJ databases">
        <authorList>
            <person name="Lee N."/>
            <person name="Cho B.-K."/>
        </authorList>
    </citation>
    <scope>NUCLEOTIDE SEQUENCE [LARGE SCALE GENOMIC DNA]</scope>
    <source>
        <strain evidence="1 2">ATCC 12769</strain>
    </source>
</reference>
<dbReference type="KEGG" id="snk:CP967_31270"/>
<evidence type="ECO:0000313" key="2">
    <source>
        <dbReference type="Proteomes" id="UP000326178"/>
    </source>
</evidence>
<dbReference type="OrthoDB" id="4286640at2"/>